<dbReference type="Gene3D" id="3.40.50.1360">
    <property type="match status" value="1"/>
</dbReference>
<dbReference type="PRINTS" id="PR00037">
    <property type="entry name" value="HTHLACR"/>
</dbReference>
<keyword evidence="3" id="KW-0804">Transcription</keyword>
<evidence type="ECO:0000313" key="6">
    <source>
        <dbReference type="Proteomes" id="UP000182248"/>
    </source>
</evidence>
<dbReference type="Pfam" id="PF00455">
    <property type="entry name" value="DeoRC"/>
    <property type="match status" value="1"/>
</dbReference>
<reference evidence="5 6" key="1">
    <citation type="submission" date="2016-11" db="EMBL/GenBank/DDBJ databases">
        <authorList>
            <person name="Jaros S."/>
            <person name="Januszkiewicz K."/>
            <person name="Wedrychowicz H."/>
        </authorList>
    </citation>
    <scope>NUCLEOTIDE SEQUENCE [LARGE SCALE GENOMIC DNA]</scope>
    <source>
        <strain evidence="5 6">CGMCC 1.12145</strain>
    </source>
</reference>
<dbReference type="SMART" id="SM00420">
    <property type="entry name" value="HTH_DEOR"/>
    <property type="match status" value="1"/>
</dbReference>
<dbReference type="SMART" id="SM01134">
    <property type="entry name" value="DeoRC"/>
    <property type="match status" value="1"/>
</dbReference>
<dbReference type="InterPro" id="IPR001034">
    <property type="entry name" value="DeoR_HTH"/>
</dbReference>
<dbReference type="InterPro" id="IPR018356">
    <property type="entry name" value="Tscrpt_reg_HTH_DeoR_CS"/>
</dbReference>
<dbReference type="GO" id="GO:0003677">
    <property type="term" value="F:DNA binding"/>
    <property type="evidence" value="ECO:0007669"/>
    <property type="project" value="UniProtKB-KW"/>
</dbReference>
<evidence type="ECO:0000313" key="5">
    <source>
        <dbReference type="EMBL" id="SFW14756.1"/>
    </source>
</evidence>
<dbReference type="InterPro" id="IPR014036">
    <property type="entry name" value="DeoR-like_C"/>
</dbReference>
<dbReference type="InterPro" id="IPR050313">
    <property type="entry name" value="Carb_Metab_HTH_regulators"/>
</dbReference>
<dbReference type="Proteomes" id="UP000182248">
    <property type="component" value="Unassembled WGS sequence"/>
</dbReference>
<dbReference type="AlphaFoldDB" id="A0A1K1LV52"/>
<evidence type="ECO:0000256" key="3">
    <source>
        <dbReference type="ARBA" id="ARBA00023163"/>
    </source>
</evidence>
<dbReference type="STRING" id="1150368.SAMN02927921_00269"/>
<keyword evidence="1" id="KW-0805">Transcription regulation</keyword>
<accession>A0A1K1LV52</accession>
<dbReference type="Pfam" id="PF08220">
    <property type="entry name" value="HTH_DeoR"/>
    <property type="match status" value="1"/>
</dbReference>
<evidence type="ECO:0000259" key="4">
    <source>
        <dbReference type="PROSITE" id="PS51000"/>
    </source>
</evidence>
<dbReference type="SUPFAM" id="SSF100950">
    <property type="entry name" value="NagB/RpiA/CoA transferase-like"/>
    <property type="match status" value="1"/>
</dbReference>
<name>A0A1K1LV52_9FLAO</name>
<dbReference type="InterPro" id="IPR037171">
    <property type="entry name" value="NagB/RpiA_transferase-like"/>
</dbReference>
<gene>
    <name evidence="5" type="ORF">SAMN02927921_00269</name>
</gene>
<dbReference type="InterPro" id="IPR036388">
    <property type="entry name" value="WH-like_DNA-bd_sf"/>
</dbReference>
<evidence type="ECO:0000256" key="1">
    <source>
        <dbReference type="ARBA" id="ARBA00023015"/>
    </source>
</evidence>
<evidence type="ECO:0000256" key="2">
    <source>
        <dbReference type="ARBA" id="ARBA00023125"/>
    </source>
</evidence>
<sequence length="251" mass="27679">MMNRHKLILDKLAREKHVEVLELSKELRTSAVTIRKDLRLLEEKGLLFRTHGGASLENPYVNDRHVHEKEKVQTEEKKAIAAAAAKLVDTAESIIIASGTTVLAFARAIQPKEKLIVITSALNVAMELLNHPNIEILQLGGYTRHSSSSVTGHYAEMILEETSCNKLFIGVDGIDLDFGLTTTDITEAHLNQKMIRSAQEVIVLADATKFGKKGFGKICELDQVDHIITDKSIAPGLVKKLRDQGIVVTLA</sequence>
<dbReference type="Gene3D" id="1.10.10.10">
    <property type="entry name" value="Winged helix-like DNA-binding domain superfamily/Winged helix DNA-binding domain"/>
    <property type="match status" value="1"/>
</dbReference>
<organism evidence="5 6">
    <name type="scientific">Sinomicrobium oceani</name>
    <dbReference type="NCBI Taxonomy" id="1150368"/>
    <lineage>
        <taxon>Bacteria</taxon>
        <taxon>Pseudomonadati</taxon>
        <taxon>Bacteroidota</taxon>
        <taxon>Flavobacteriia</taxon>
        <taxon>Flavobacteriales</taxon>
        <taxon>Flavobacteriaceae</taxon>
        <taxon>Sinomicrobium</taxon>
    </lineage>
</organism>
<dbReference type="PROSITE" id="PS00894">
    <property type="entry name" value="HTH_DEOR_1"/>
    <property type="match status" value="1"/>
</dbReference>
<keyword evidence="2" id="KW-0238">DNA-binding</keyword>
<feature type="domain" description="HTH deoR-type" evidence="4">
    <location>
        <begin position="1"/>
        <end position="56"/>
    </location>
</feature>
<protein>
    <submittedName>
        <fullName evidence="5">Transcriptional regulator, DeoR family</fullName>
    </submittedName>
</protein>
<keyword evidence="6" id="KW-1185">Reference proteome</keyword>
<dbReference type="PANTHER" id="PTHR30363">
    <property type="entry name" value="HTH-TYPE TRANSCRIPTIONAL REGULATOR SRLR-RELATED"/>
    <property type="match status" value="1"/>
</dbReference>
<proteinExistence type="predicted"/>
<dbReference type="EMBL" id="FPJE01000001">
    <property type="protein sequence ID" value="SFW14756.1"/>
    <property type="molecule type" value="Genomic_DNA"/>
</dbReference>
<dbReference type="PANTHER" id="PTHR30363:SF44">
    <property type="entry name" value="AGA OPERON TRANSCRIPTIONAL REPRESSOR-RELATED"/>
    <property type="match status" value="1"/>
</dbReference>
<dbReference type="PROSITE" id="PS51000">
    <property type="entry name" value="HTH_DEOR_2"/>
    <property type="match status" value="1"/>
</dbReference>
<dbReference type="GO" id="GO:0003700">
    <property type="term" value="F:DNA-binding transcription factor activity"/>
    <property type="evidence" value="ECO:0007669"/>
    <property type="project" value="InterPro"/>
</dbReference>
<dbReference type="SUPFAM" id="SSF46785">
    <property type="entry name" value="Winged helix' DNA-binding domain"/>
    <property type="match status" value="1"/>
</dbReference>
<dbReference type="InterPro" id="IPR036390">
    <property type="entry name" value="WH_DNA-bd_sf"/>
</dbReference>
<dbReference type="RefSeq" id="WP_317039564.1">
    <property type="nucleotide sequence ID" value="NZ_FPJE01000001.1"/>
</dbReference>